<evidence type="ECO:0000313" key="9">
    <source>
        <dbReference type="Proteomes" id="UP000626092"/>
    </source>
</evidence>
<evidence type="ECO:0000256" key="1">
    <source>
        <dbReference type="ARBA" id="ARBA00004123"/>
    </source>
</evidence>
<dbReference type="Pfam" id="PF00319">
    <property type="entry name" value="SRF-TF"/>
    <property type="match status" value="1"/>
</dbReference>
<comment type="subcellular location">
    <subcellularLocation>
        <location evidence="1">Nucleus</location>
    </subcellularLocation>
</comment>
<gene>
    <name evidence="8" type="ORF">RHSIM_Rhsim07G0189200</name>
</gene>
<dbReference type="InterPro" id="IPR036879">
    <property type="entry name" value="TF_MADSbox_sf"/>
</dbReference>
<organism evidence="8 9">
    <name type="scientific">Rhododendron simsii</name>
    <name type="common">Sims's rhododendron</name>
    <dbReference type="NCBI Taxonomy" id="118357"/>
    <lineage>
        <taxon>Eukaryota</taxon>
        <taxon>Viridiplantae</taxon>
        <taxon>Streptophyta</taxon>
        <taxon>Embryophyta</taxon>
        <taxon>Tracheophyta</taxon>
        <taxon>Spermatophyta</taxon>
        <taxon>Magnoliopsida</taxon>
        <taxon>eudicotyledons</taxon>
        <taxon>Gunneridae</taxon>
        <taxon>Pentapetalae</taxon>
        <taxon>asterids</taxon>
        <taxon>Ericales</taxon>
        <taxon>Ericaceae</taxon>
        <taxon>Ericoideae</taxon>
        <taxon>Rhodoreae</taxon>
        <taxon>Rhododendron</taxon>
    </lineage>
</organism>
<evidence type="ECO:0000256" key="2">
    <source>
        <dbReference type="ARBA" id="ARBA00023015"/>
    </source>
</evidence>
<dbReference type="GO" id="GO:0005634">
    <property type="term" value="C:nucleus"/>
    <property type="evidence" value="ECO:0007669"/>
    <property type="project" value="UniProtKB-SubCell"/>
</dbReference>
<evidence type="ECO:0000256" key="3">
    <source>
        <dbReference type="ARBA" id="ARBA00023125"/>
    </source>
</evidence>
<evidence type="ECO:0000256" key="6">
    <source>
        <dbReference type="SAM" id="MobiDB-lite"/>
    </source>
</evidence>
<keyword evidence="4" id="KW-0804">Transcription</keyword>
<dbReference type="GO" id="GO:0046983">
    <property type="term" value="F:protein dimerization activity"/>
    <property type="evidence" value="ECO:0007669"/>
    <property type="project" value="InterPro"/>
</dbReference>
<dbReference type="InterPro" id="IPR002100">
    <property type="entry name" value="TF_MADSbox"/>
</dbReference>
<evidence type="ECO:0000256" key="5">
    <source>
        <dbReference type="ARBA" id="ARBA00023242"/>
    </source>
</evidence>
<feature type="region of interest" description="Disordered" evidence="6">
    <location>
        <begin position="1"/>
        <end position="27"/>
    </location>
</feature>
<proteinExistence type="predicted"/>
<evidence type="ECO:0000256" key="4">
    <source>
        <dbReference type="ARBA" id="ARBA00023163"/>
    </source>
</evidence>
<accession>A0A834GL00</accession>
<dbReference type="Proteomes" id="UP000626092">
    <property type="component" value="Unassembled WGS sequence"/>
</dbReference>
<feature type="domain" description="MADS-box" evidence="7">
    <location>
        <begin position="14"/>
        <end position="69"/>
    </location>
</feature>
<dbReference type="OrthoDB" id="601557at2759"/>
<reference evidence="8" key="1">
    <citation type="submission" date="2019-11" db="EMBL/GenBank/DDBJ databases">
        <authorList>
            <person name="Liu Y."/>
            <person name="Hou J."/>
            <person name="Li T.-Q."/>
            <person name="Guan C.-H."/>
            <person name="Wu X."/>
            <person name="Wu H.-Z."/>
            <person name="Ling F."/>
            <person name="Zhang R."/>
            <person name="Shi X.-G."/>
            <person name="Ren J.-P."/>
            <person name="Chen E.-F."/>
            <person name="Sun J.-M."/>
        </authorList>
    </citation>
    <scope>NUCLEOTIDE SEQUENCE</scope>
    <source>
        <strain evidence="8">Adult_tree_wgs_1</strain>
        <tissue evidence="8">Leaves</tissue>
    </source>
</reference>
<dbReference type="GO" id="GO:0003677">
    <property type="term" value="F:DNA binding"/>
    <property type="evidence" value="ECO:0007669"/>
    <property type="project" value="UniProtKB-KW"/>
</dbReference>
<dbReference type="PROSITE" id="PS50066">
    <property type="entry name" value="MADS_BOX_2"/>
    <property type="match status" value="1"/>
</dbReference>
<comment type="caution">
    <text evidence="8">The sequence shown here is derived from an EMBL/GenBank/DDBJ whole genome shotgun (WGS) entry which is preliminary data.</text>
</comment>
<keyword evidence="2" id="KW-0805">Transcription regulation</keyword>
<protein>
    <recommendedName>
        <fullName evidence="7">MADS-box domain-containing protein</fullName>
    </recommendedName>
</protein>
<evidence type="ECO:0000313" key="8">
    <source>
        <dbReference type="EMBL" id="KAF7137518.1"/>
    </source>
</evidence>
<evidence type="ECO:0000259" key="7">
    <source>
        <dbReference type="PROSITE" id="PS50066"/>
    </source>
</evidence>
<keyword evidence="9" id="KW-1185">Reference proteome</keyword>
<dbReference type="EMBL" id="WJXA01000007">
    <property type="protein sequence ID" value="KAF7137518.1"/>
    <property type="molecule type" value="Genomic_DNA"/>
</dbReference>
<keyword evidence="5" id="KW-0539">Nucleus</keyword>
<dbReference type="AlphaFoldDB" id="A0A834GL00"/>
<feature type="region of interest" description="Disordered" evidence="6">
    <location>
        <begin position="79"/>
        <end position="100"/>
    </location>
</feature>
<sequence>MVKAAAEGPSPSPIQTNPLNRNEKNKGPYAARKDCIKRKTRELSILCGITACTVIVSPNGEVDTWPENPKDVKSIVERYKEHSDDPRRVKKSPRPSGFPGEEISLRELLSGWREDWVRGLSRDVLGSFLGDLESKLRAMESRIDGLNETNYEQRNPQQGKSMVPHSYGYADPLPPLQEVHSTDCVCCYHPVYVEPLNWYRASDEDDEACEDCTQQLFPMAAIHSQPLLLLDEGPIGFEDVNPVQPVAPPVVEGSLNGYYGDLDEVDENSSNYCRQFFPLNG</sequence>
<dbReference type="SUPFAM" id="SSF55455">
    <property type="entry name" value="SRF-like"/>
    <property type="match status" value="1"/>
</dbReference>
<keyword evidence="3" id="KW-0238">DNA-binding</keyword>
<dbReference type="Gene3D" id="3.40.1810.10">
    <property type="entry name" value="Transcription factor, MADS-box"/>
    <property type="match status" value="1"/>
</dbReference>
<name>A0A834GL00_RHOSS</name>